<comment type="caution">
    <text evidence="10">The sequence shown here is derived from an EMBL/GenBank/DDBJ whole genome shotgun (WGS) entry which is preliminary data.</text>
</comment>
<dbReference type="GO" id="GO:0005737">
    <property type="term" value="C:cytoplasm"/>
    <property type="evidence" value="ECO:0007669"/>
    <property type="project" value="UniProtKB-SubCell"/>
</dbReference>
<feature type="domain" description="Aspartate/ornithine carbamoyltransferase carbamoyl-P binding" evidence="9">
    <location>
        <begin position="8"/>
        <end position="148"/>
    </location>
</feature>
<dbReference type="FunFam" id="3.40.50.1370:FF:000008">
    <property type="entry name" value="Ornithine carbamoyltransferase"/>
    <property type="match status" value="1"/>
</dbReference>
<keyword evidence="11" id="KW-1185">Reference proteome</keyword>
<dbReference type="GO" id="GO:0016597">
    <property type="term" value="F:amino acid binding"/>
    <property type="evidence" value="ECO:0007669"/>
    <property type="project" value="InterPro"/>
</dbReference>
<dbReference type="PROSITE" id="PS00097">
    <property type="entry name" value="CARBAMOYLTRANSFERASE"/>
    <property type="match status" value="1"/>
</dbReference>
<feature type="binding site" evidence="7">
    <location>
        <begin position="57"/>
        <end position="60"/>
    </location>
    <ligand>
        <name>carbamoyl phosphate</name>
        <dbReference type="ChEBI" id="CHEBI:58228"/>
    </ligand>
</feature>
<evidence type="ECO:0000259" key="9">
    <source>
        <dbReference type="Pfam" id="PF02729"/>
    </source>
</evidence>
<feature type="binding site" evidence="7">
    <location>
        <begin position="265"/>
        <end position="266"/>
    </location>
    <ligand>
        <name>carbamoyl phosphate</name>
        <dbReference type="ChEBI" id="CHEBI:58228"/>
    </ligand>
</feature>
<dbReference type="Proteomes" id="UP000295783">
    <property type="component" value="Unassembled WGS sequence"/>
</dbReference>
<dbReference type="PRINTS" id="PR00100">
    <property type="entry name" value="AOTCASE"/>
</dbReference>
<proteinExistence type="inferred from homology"/>
<organism evidence="10 11">
    <name type="scientific">Dongia mobilis</name>
    <dbReference type="NCBI Taxonomy" id="578943"/>
    <lineage>
        <taxon>Bacteria</taxon>
        <taxon>Pseudomonadati</taxon>
        <taxon>Pseudomonadota</taxon>
        <taxon>Alphaproteobacteria</taxon>
        <taxon>Rhodospirillales</taxon>
        <taxon>Dongiaceae</taxon>
        <taxon>Dongia</taxon>
    </lineage>
</organism>
<dbReference type="EMBL" id="SNYW01000013">
    <property type="protein sequence ID" value="TDQ78498.1"/>
    <property type="molecule type" value="Genomic_DNA"/>
</dbReference>
<feature type="binding site" evidence="7">
    <location>
        <position position="108"/>
    </location>
    <ligand>
        <name>carbamoyl phosphate</name>
        <dbReference type="ChEBI" id="CHEBI:58228"/>
    </ligand>
</feature>
<evidence type="ECO:0000256" key="3">
    <source>
        <dbReference type="ARBA" id="ARBA00007805"/>
    </source>
</evidence>
<dbReference type="OrthoDB" id="9802587at2"/>
<evidence type="ECO:0000256" key="4">
    <source>
        <dbReference type="ARBA" id="ARBA00013007"/>
    </source>
</evidence>
<dbReference type="SUPFAM" id="SSF53671">
    <property type="entry name" value="Aspartate/ornithine carbamoyltransferase"/>
    <property type="match status" value="1"/>
</dbReference>
<dbReference type="PRINTS" id="PR00102">
    <property type="entry name" value="OTCASE"/>
</dbReference>
<dbReference type="GO" id="GO:0004585">
    <property type="term" value="F:ornithine carbamoyltransferase activity"/>
    <property type="evidence" value="ECO:0007669"/>
    <property type="project" value="UniProtKB-UniRule"/>
</dbReference>
<dbReference type="NCBIfam" id="NF001986">
    <property type="entry name" value="PRK00779.1"/>
    <property type="match status" value="1"/>
</dbReference>
<feature type="binding site" evidence="7">
    <location>
        <position position="293"/>
    </location>
    <ligand>
        <name>carbamoyl phosphate</name>
        <dbReference type="ChEBI" id="CHEBI:58228"/>
    </ligand>
</feature>
<dbReference type="PANTHER" id="PTHR45753:SF3">
    <property type="entry name" value="ORNITHINE TRANSCARBAMYLASE, MITOCHONDRIAL"/>
    <property type="match status" value="1"/>
</dbReference>
<feature type="binding site" evidence="7">
    <location>
        <position position="226"/>
    </location>
    <ligand>
        <name>L-ornithine</name>
        <dbReference type="ChEBI" id="CHEBI:46911"/>
    </ligand>
</feature>
<dbReference type="Gene3D" id="3.40.50.1370">
    <property type="entry name" value="Aspartate/ornithine carbamoyltransferase"/>
    <property type="match status" value="2"/>
</dbReference>
<dbReference type="AlphaFoldDB" id="A0A4R6WQ56"/>
<evidence type="ECO:0000313" key="11">
    <source>
        <dbReference type="Proteomes" id="UP000295783"/>
    </source>
</evidence>
<comment type="pathway">
    <text evidence="2">Amino-acid biosynthesis; L-arginine biosynthesis; L-arginine from L-ornithine and carbamoyl phosphate: step 1/3.</text>
</comment>
<dbReference type="InterPro" id="IPR036901">
    <property type="entry name" value="Asp/Orn_carbamoylTrfase_sf"/>
</dbReference>
<comment type="function">
    <text evidence="1">Reversibly catalyzes the transfer of the carbamoyl group from carbamoyl phosphate (CP) to the N(epsilon) atom of ornithine (ORN) to produce L-citrulline.</text>
</comment>
<comment type="catalytic activity">
    <reaction evidence="6 7">
        <text>carbamoyl phosphate + L-ornithine = L-citrulline + phosphate + H(+)</text>
        <dbReference type="Rhea" id="RHEA:19513"/>
        <dbReference type="ChEBI" id="CHEBI:15378"/>
        <dbReference type="ChEBI" id="CHEBI:43474"/>
        <dbReference type="ChEBI" id="CHEBI:46911"/>
        <dbReference type="ChEBI" id="CHEBI:57743"/>
        <dbReference type="ChEBI" id="CHEBI:58228"/>
        <dbReference type="EC" id="2.1.3.3"/>
    </reaction>
</comment>
<dbReference type="Pfam" id="PF02729">
    <property type="entry name" value="OTCace_N"/>
    <property type="match status" value="1"/>
</dbReference>
<name>A0A4R6WQ56_9PROT</name>
<accession>A0A4R6WQ56</accession>
<dbReference type="InterPro" id="IPR006131">
    <property type="entry name" value="Asp_carbamoyltransf_Asp/Orn-bd"/>
</dbReference>
<feature type="binding site" evidence="7">
    <location>
        <position position="166"/>
    </location>
    <ligand>
        <name>L-ornithine</name>
        <dbReference type="ChEBI" id="CHEBI:46911"/>
    </ligand>
</feature>
<dbReference type="InterPro" id="IPR024904">
    <property type="entry name" value="OTCase_ArgI"/>
</dbReference>
<feature type="binding site" evidence="7">
    <location>
        <begin position="230"/>
        <end position="231"/>
    </location>
    <ligand>
        <name>L-ornithine</name>
        <dbReference type="ChEBI" id="CHEBI:46911"/>
    </ligand>
</feature>
<dbReference type="HAMAP" id="MF_01109">
    <property type="entry name" value="OTCase"/>
    <property type="match status" value="1"/>
</dbReference>
<feature type="domain" description="Aspartate/ornithine carbamoyltransferase Asp/Orn-binding" evidence="8">
    <location>
        <begin position="154"/>
        <end position="304"/>
    </location>
</feature>
<dbReference type="GO" id="GO:0019240">
    <property type="term" value="P:citrulline biosynthetic process"/>
    <property type="evidence" value="ECO:0007669"/>
    <property type="project" value="TreeGrafter"/>
</dbReference>
<dbReference type="Pfam" id="PF00185">
    <property type="entry name" value="OTCace"/>
    <property type="match status" value="1"/>
</dbReference>
<evidence type="ECO:0000256" key="6">
    <source>
        <dbReference type="ARBA" id="ARBA00048772"/>
    </source>
</evidence>
<dbReference type="GO" id="GO:0042450">
    <property type="term" value="P:L-arginine biosynthetic process via ornithine"/>
    <property type="evidence" value="ECO:0007669"/>
    <property type="project" value="UniProtKB-UniRule"/>
</dbReference>
<evidence type="ECO:0000259" key="8">
    <source>
        <dbReference type="Pfam" id="PF00185"/>
    </source>
</evidence>
<dbReference type="PANTHER" id="PTHR45753">
    <property type="entry name" value="ORNITHINE CARBAMOYLTRANSFERASE, MITOCHONDRIAL"/>
    <property type="match status" value="1"/>
</dbReference>
<dbReference type="NCBIfam" id="TIGR00658">
    <property type="entry name" value="orni_carb_tr"/>
    <property type="match status" value="1"/>
</dbReference>
<evidence type="ECO:0000256" key="7">
    <source>
        <dbReference type="HAMAP-Rule" id="MF_01109"/>
    </source>
</evidence>
<dbReference type="InterPro" id="IPR002292">
    <property type="entry name" value="Orn/put_carbamltrans"/>
</dbReference>
<dbReference type="EC" id="2.1.3.3" evidence="4 7"/>
<dbReference type="RefSeq" id="WP_133614993.1">
    <property type="nucleotide sequence ID" value="NZ_SNYW01000013.1"/>
</dbReference>
<reference evidence="10 11" key="1">
    <citation type="submission" date="2019-03" db="EMBL/GenBank/DDBJ databases">
        <title>Genomic Encyclopedia of Type Strains, Phase III (KMG-III): the genomes of soil and plant-associated and newly described type strains.</title>
        <authorList>
            <person name="Whitman W."/>
        </authorList>
    </citation>
    <scope>NUCLEOTIDE SEQUENCE [LARGE SCALE GENOMIC DNA]</scope>
    <source>
        <strain evidence="10 11">CGMCC 1.7660</strain>
    </source>
</reference>
<comment type="subcellular location">
    <subcellularLocation>
        <location evidence="7">Cytoplasm</location>
    </subcellularLocation>
</comment>
<dbReference type="InterPro" id="IPR006132">
    <property type="entry name" value="Asp/Orn_carbamoyltranf_P-bd"/>
</dbReference>
<evidence type="ECO:0000256" key="1">
    <source>
        <dbReference type="ARBA" id="ARBA00003822"/>
    </source>
</evidence>
<feature type="binding site" evidence="7">
    <location>
        <begin position="135"/>
        <end position="138"/>
    </location>
    <ligand>
        <name>carbamoyl phosphate</name>
        <dbReference type="ChEBI" id="CHEBI:58228"/>
    </ligand>
</feature>
<dbReference type="InterPro" id="IPR006130">
    <property type="entry name" value="Asp/Orn_carbamoylTrfase"/>
</dbReference>
<evidence type="ECO:0000256" key="5">
    <source>
        <dbReference type="ARBA" id="ARBA00022679"/>
    </source>
</evidence>
<sequence>MTSTKTPKHFLDLDVMSAADLRRIIETAKAVKAKNFPQGNGKPFAGKSLAMIFEKPSTRTRVSFEIGMKMLGGDVVVLERESSQLGRGETVADTARVLSRYVDCVMVRTTREQKLMELAEYATIPVINGLTDRTHPCQLMADVMTFEEHRGPIQGKRVTWSGDGNNMATSWIHAAVRFDFELNIACPANLTPPRDVIDWAHQQGGKVRIMTDPSEAVKGADCVVTDTWVSMGDADTLDRHEQLRRFQVDDALMAKANPGAVFMHCLPAHRGDEMTASVIDGPQSVVWDEAENRLHAQQGILYWCFGLL</sequence>
<feature type="binding site" evidence="7">
    <location>
        <position position="84"/>
    </location>
    <ligand>
        <name>carbamoyl phosphate</name>
        <dbReference type="ChEBI" id="CHEBI:58228"/>
    </ligand>
</feature>
<evidence type="ECO:0000256" key="2">
    <source>
        <dbReference type="ARBA" id="ARBA00004975"/>
    </source>
</evidence>
<gene>
    <name evidence="10" type="ORF">A8950_3554</name>
</gene>
<keyword evidence="5 7" id="KW-0808">Transferase</keyword>
<comment type="similarity">
    <text evidence="3 7">Belongs to the aspartate/ornithine carbamoyltransferase superfamily. OTCase family.</text>
</comment>
<protein>
    <recommendedName>
        <fullName evidence="4 7">Ornithine carbamoyltransferase</fullName>
        <shortName evidence="7">OTCase</shortName>
        <ecNumber evidence="4 7">2.1.3.3</ecNumber>
    </recommendedName>
</protein>
<evidence type="ECO:0000313" key="10">
    <source>
        <dbReference type="EMBL" id="TDQ78498.1"/>
    </source>
</evidence>
<keyword evidence="7" id="KW-0963">Cytoplasm</keyword>